<keyword evidence="2" id="KW-1185">Reference proteome</keyword>
<reference evidence="2" key="1">
    <citation type="journal article" date="2022" name="Mol. Ecol. Resour.">
        <title>The genomes of chicory, endive, great burdock and yacon provide insights into Asteraceae palaeo-polyploidization history and plant inulin production.</title>
        <authorList>
            <person name="Fan W."/>
            <person name="Wang S."/>
            <person name="Wang H."/>
            <person name="Wang A."/>
            <person name="Jiang F."/>
            <person name="Liu H."/>
            <person name="Zhao H."/>
            <person name="Xu D."/>
            <person name="Zhang Y."/>
        </authorList>
    </citation>
    <scope>NUCLEOTIDE SEQUENCE [LARGE SCALE GENOMIC DNA]</scope>
    <source>
        <strain evidence="2">cv. Yunnan</strain>
    </source>
</reference>
<organism evidence="1 2">
    <name type="scientific">Smallanthus sonchifolius</name>
    <dbReference type="NCBI Taxonomy" id="185202"/>
    <lineage>
        <taxon>Eukaryota</taxon>
        <taxon>Viridiplantae</taxon>
        <taxon>Streptophyta</taxon>
        <taxon>Embryophyta</taxon>
        <taxon>Tracheophyta</taxon>
        <taxon>Spermatophyta</taxon>
        <taxon>Magnoliopsida</taxon>
        <taxon>eudicotyledons</taxon>
        <taxon>Gunneridae</taxon>
        <taxon>Pentapetalae</taxon>
        <taxon>asterids</taxon>
        <taxon>campanulids</taxon>
        <taxon>Asterales</taxon>
        <taxon>Asteraceae</taxon>
        <taxon>Asteroideae</taxon>
        <taxon>Heliantheae alliance</taxon>
        <taxon>Millerieae</taxon>
        <taxon>Smallanthus</taxon>
    </lineage>
</organism>
<name>A0ACB9K8Y8_9ASTR</name>
<protein>
    <submittedName>
        <fullName evidence="1">Uncharacterized protein</fullName>
    </submittedName>
</protein>
<comment type="caution">
    <text evidence="1">The sequence shown here is derived from an EMBL/GenBank/DDBJ whole genome shotgun (WGS) entry which is preliminary data.</text>
</comment>
<proteinExistence type="predicted"/>
<reference evidence="1 2" key="2">
    <citation type="journal article" date="2022" name="Mol. Ecol. Resour.">
        <title>The genomes of chicory, endive, great burdock and yacon provide insights into Asteraceae paleo-polyploidization history and plant inulin production.</title>
        <authorList>
            <person name="Fan W."/>
            <person name="Wang S."/>
            <person name="Wang H."/>
            <person name="Wang A."/>
            <person name="Jiang F."/>
            <person name="Liu H."/>
            <person name="Zhao H."/>
            <person name="Xu D."/>
            <person name="Zhang Y."/>
        </authorList>
    </citation>
    <scope>NUCLEOTIDE SEQUENCE [LARGE SCALE GENOMIC DNA]</scope>
    <source>
        <strain evidence="2">cv. Yunnan</strain>
        <tissue evidence="1">Leaves</tissue>
    </source>
</reference>
<evidence type="ECO:0000313" key="1">
    <source>
        <dbReference type="EMBL" id="KAI3828686.1"/>
    </source>
</evidence>
<sequence>MAVAGLIPYPGSGCRSFPATVESRILCRYYQIGSILLDGVGEIWEIKIVEKDHIKLMARVCVYDDLNVFNISKVVCGKDHDFANLNLQVVFKEKLSMNMLLLVLDDV</sequence>
<gene>
    <name evidence="1" type="ORF">L1987_02794</name>
</gene>
<dbReference type="Proteomes" id="UP001056120">
    <property type="component" value="Linkage Group LG01"/>
</dbReference>
<dbReference type="EMBL" id="CM042018">
    <property type="protein sequence ID" value="KAI3828686.1"/>
    <property type="molecule type" value="Genomic_DNA"/>
</dbReference>
<accession>A0ACB9K8Y8</accession>
<evidence type="ECO:0000313" key="2">
    <source>
        <dbReference type="Proteomes" id="UP001056120"/>
    </source>
</evidence>